<feature type="transmembrane region" description="Helical" evidence="8">
    <location>
        <begin position="191"/>
        <end position="208"/>
    </location>
</feature>
<comment type="caution">
    <text evidence="10">The sequence shown here is derived from an EMBL/GenBank/DDBJ whole genome shotgun (WGS) entry which is preliminary data.</text>
</comment>
<dbReference type="PROSITE" id="PS50812">
    <property type="entry name" value="PWWP"/>
    <property type="match status" value="1"/>
</dbReference>
<dbReference type="EMBL" id="BCNO01000003">
    <property type="protein sequence ID" value="GAQ95595.1"/>
    <property type="molecule type" value="Genomic_DNA"/>
</dbReference>
<dbReference type="PANTHER" id="PTHR30252:SF3">
    <property type="entry name" value="PYRUVATE_PROTON SYMPORTER BTST"/>
    <property type="match status" value="1"/>
</dbReference>
<keyword evidence="11" id="KW-1185">Reference proteome</keyword>
<feature type="transmembrane region" description="Helical" evidence="8">
    <location>
        <begin position="521"/>
        <end position="542"/>
    </location>
</feature>
<feature type="domain" description="PWWP" evidence="9">
    <location>
        <begin position="450"/>
        <end position="524"/>
    </location>
</feature>
<accession>A0A0U9HRH2</accession>
<evidence type="ECO:0000256" key="4">
    <source>
        <dbReference type="ARBA" id="ARBA00022475"/>
    </source>
</evidence>
<feature type="transmembrane region" description="Helical" evidence="8">
    <location>
        <begin position="333"/>
        <end position="353"/>
    </location>
</feature>
<keyword evidence="4" id="KW-1003">Cell membrane</keyword>
<evidence type="ECO:0000256" key="6">
    <source>
        <dbReference type="ARBA" id="ARBA00022989"/>
    </source>
</evidence>
<evidence type="ECO:0000256" key="7">
    <source>
        <dbReference type="ARBA" id="ARBA00023136"/>
    </source>
</evidence>
<sequence>MHALVLVIIAACVFVLAYRFYSAFIAAKVLALDANRQTPAVRLNDGRDYVPTNKWLIFGHHFAAIAGAGPLIGPVLAAQFGYLPGFLWILIGGVLAGAVHDMVVLFASVRHNGKSLAEVAKAQIGPVSYWLVLVATLFLLIIVLAGASIAVVNALFNSPWGAFTVGVTIPIAIFIGAYLKWLRPGKIVEGSIIGVALIILAVVLGPVIKESALAPYFTLSKKELSILIPVYGFFAAVLPVWLLLVPRDYLSSYMKFGTMFLLAIGVILVNPIIQMPATTQFIAGGGPVIPGKVWPFMFITIACGAISGFHSLVSSGTTPKMVENEKDIRVIGYGAMLTESFVALMALIAATVLPTADYFAINSPPAVFQKLGMQVQDLPFLSALVGEELAGRPGGAVSLAVGMADIFSRIGGLRHLMSYWYHFAIMFEALFILTLIDAGTRVGRYLMQEIGGAVYPKLRDYKWWPGVIATSAIFTFCWGYLLYTGTISTIWPLFGVNNQLLGGMALAIATTFLLRMGKAKYIWVTMIPMAFLLVTTIVAGYQNIVNNYLPKHNYLLAVLSAVMIVMVILIVADSVRVWIGILNGKMPLIKETEETSMKEAPTRYLSE</sequence>
<feature type="transmembrane region" description="Helical" evidence="8">
    <location>
        <begin position="160"/>
        <end position="179"/>
    </location>
</feature>
<evidence type="ECO:0000256" key="3">
    <source>
        <dbReference type="ARBA" id="ARBA00022448"/>
    </source>
</evidence>
<feature type="transmembrane region" description="Helical" evidence="8">
    <location>
        <begin position="130"/>
        <end position="154"/>
    </location>
</feature>
<gene>
    <name evidence="10" type="ORF">TAGGR_368</name>
</gene>
<evidence type="ECO:0000313" key="11">
    <source>
        <dbReference type="Proteomes" id="UP000054976"/>
    </source>
</evidence>
<feature type="transmembrane region" description="Helical" evidence="8">
    <location>
        <begin position="554"/>
        <end position="579"/>
    </location>
</feature>
<evidence type="ECO:0000256" key="1">
    <source>
        <dbReference type="ARBA" id="ARBA00004651"/>
    </source>
</evidence>
<comment type="subcellular location">
    <subcellularLocation>
        <location evidence="1">Cell membrane</location>
        <topology evidence="1">Multi-pass membrane protein</topology>
    </subcellularLocation>
</comment>
<feature type="transmembrane region" description="Helical" evidence="8">
    <location>
        <begin position="256"/>
        <end position="273"/>
    </location>
</feature>
<organism evidence="10 11">
    <name type="scientific">Thermodesulfovibrio aggregans</name>
    <dbReference type="NCBI Taxonomy" id="86166"/>
    <lineage>
        <taxon>Bacteria</taxon>
        <taxon>Pseudomonadati</taxon>
        <taxon>Nitrospirota</taxon>
        <taxon>Thermodesulfovibrionia</taxon>
        <taxon>Thermodesulfovibrionales</taxon>
        <taxon>Thermodesulfovibrionaceae</taxon>
        <taxon>Thermodesulfovibrio</taxon>
    </lineage>
</organism>
<feature type="transmembrane region" description="Helical" evidence="8">
    <location>
        <begin position="461"/>
        <end position="483"/>
    </location>
</feature>
<dbReference type="AlphaFoldDB" id="A0A0U9HRH2"/>
<keyword evidence="5 8" id="KW-0812">Transmembrane</keyword>
<dbReference type="Pfam" id="PF02554">
    <property type="entry name" value="CstA"/>
    <property type="match status" value="1"/>
</dbReference>
<dbReference type="OrthoDB" id="9761224at2"/>
<reference evidence="11" key="1">
    <citation type="submission" date="2016-01" db="EMBL/GenBank/DDBJ databases">
        <title>Draft genome sequence of Thermodesulfovibrio aggregans strain TGE-P1.</title>
        <authorList>
            <person name="Sekiguchi Y."/>
            <person name="Ohashi A."/>
            <person name="Matsuura N."/>
            <person name="Tourlousse M.D."/>
        </authorList>
    </citation>
    <scope>NUCLEOTIDE SEQUENCE [LARGE SCALE GENOMIC DNA]</scope>
    <source>
        <strain evidence="11">TGE-P1</strain>
    </source>
</reference>
<dbReference type="Proteomes" id="UP000054976">
    <property type="component" value="Unassembled WGS sequence"/>
</dbReference>
<evidence type="ECO:0000259" key="9">
    <source>
        <dbReference type="PROSITE" id="PS50812"/>
    </source>
</evidence>
<evidence type="ECO:0000313" key="10">
    <source>
        <dbReference type="EMBL" id="GAQ95595.1"/>
    </source>
</evidence>
<keyword evidence="3" id="KW-0813">Transport</keyword>
<dbReference type="STRING" id="86166.TAGGR_368"/>
<keyword evidence="6 8" id="KW-1133">Transmembrane helix</keyword>
<feature type="transmembrane region" description="Helical" evidence="8">
    <location>
        <begin position="293"/>
        <end position="313"/>
    </location>
</feature>
<keyword evidence="7 8" id="KW-0472">Membrane</keyword>
<protein>
    <submittedName>
        <fullName evidence="10">Carbon starvation protein</fullName>
    </submittedName>
</protein>
<dbReference type="RefSeq" id="WP_059177028.1">
    <property type="nucleotide sequence ID" value="NZ_BCNO01000003.1"/>
</dbReference>
<feature type="transmembrane region" description="Helical" evidence="8">
    <location>
        <begin position="489"/>
        <end position="514"/>
    </location>
</feature>
<dbReference type="GO" id="GO:0009267">
    <property type="term" value="P:cellular response to starvation"/>
    <property type="evidence" value="ECO:0007669"/>
    <property type="project" value="InterPro"/>
</dbReference>
<evidence type="ECO:0000256" key="5">
    <source>
        <dbReference type="ARBA" id="ARBA00022692"/>
    </source>
</evidence>
<proteinExistence type="inferred from homology"/>
<evidence type="ECO:0000256" key="8">
    <source>
        <dbReference type="SAM" id="Phobius"/>
    </source>
</evidence>
<evidence type="ECO:0000256" key="2">
    <source>
        <dbReference type="ARBA" id="ARBA00007755"/>
    </source>
</evidence>
<dbReference type="PANTHER" id="PTHR30252">
    <property type="entry name" value="INNER MEMBRANE PEPTIDE TRANSPORTER"/>
    <property type="match status" value="1"/>
</dbReference>
<name>A0A0U9HRH2_9BACT</name>
<dbReference type="GO" id="GO:0005886">
    <property type="term" value="C:plasma membrane"/>
    <property type="evidence" value="ECO:0007669"/>
    <property type="project" value="UniProtKB-SubCell"/>
</dbReference>
<dbReference type="InterPro" id="IPR003706">
    <property type="entry name" value="CstA_N"/>
</dbReference>
<dbReference type="InterPro" id="IPR051605">
    <property type="entry name" value="CstA"/>
</dbReference>
<comment type="similarity">
    <text evidence="2">Belongs to the peptide transporter carbon starvation (CstA) (TC 2.A.114) family.</text>
</comment>
<dbReference type="InterPro" id="IPR000313">
    <property type="entry name" value="PWWP_dom"/>
</dbReference>
<feature type="transmembrane region" description="Helical" evidence="8">
    <location>
        <begin position="419"/>
        <end position="440"/>
    </location>
</feature>
<feature type="transmembrane region" description="Helical" evidence="8">
    <location>
        <begin position="86"/>
        <end position="109"/>
    </location>
</feature>
<feature type="transmembrane region" description="Helical" evidence="8">
    <location>
        <begin position="224"/>
        <end position="244"/>
    </location>
</feature>